<dbReference type="EMBL" id="LSSL01001169">
    <property type="protein sequence ID" value="OLY82932.1"/>
    <property type="molecule type" value="Genomic_DNA"/>
</dbReference>
<reference evidence="1 2" key="1">
    <citation type="journal article" date="2016" name="Mol. Biol. Evol.">
        <title>Genome-Wide Survey of Gut Fungi (Harpellales) Reveals the First Horizontally Transferred Ubiquitin Gene from a Mosquito Host.</title>
        <authorList>
            <person name="Wang Y."/>
            <person name="White M.M."/>
            <person name="Kvist S."/>
            <person name="Moncalvo J.M."/>
        </authorList>
    </citation>
    <scope>NUCLEOTIDE SEQUENCE [LARGE SCALE GENOMIC DNA]</scope>
    <source>
        <strain evidence="1 2">ALG-7-W6</strain>
    </source>
</reference>
<name>A0A1R0H1C0_9FUNG</name>
<organism evidence="1 2">
    <name type="scientific">Smittium mucronatum</name>
    <dbReference type="NCBI Taxonomy" id="133383"/>
    <lineage>
        <taxon>Eukaryota</taxon>
        <taxon>Fungi</taxon>
        <taxon>Fungi incertae sedis</taxon>
        <taxon>Zoopagomycota</taxon>
        <taxon>Kickxellomycotina</taxon>
        <taxon>Harpellomycetes</taxon>
        <taxon>Harpellales</taxon>
        <taxon>Legeriomycetaceae</taxon>
        <taxon>Smittium</taxon>
    </lineage>
</organism>
<dbReference type="Proteomes" id="UP000187455">
    <property type="component" value="Unassembled WGS sequence"/>
</dbReference>
<comment type="caution">
    <text evidence="1">The sequence shown here is derived from an EMBL/GenBank/DDBJ whole genome shotgun (WGS) entry which is preliminary data.</text>
</comment>
<evidence type="ECO:0000313" key="2">
    <source>
        <dbReference type="Proteomes" id="UP000187455"/>
    </source>
</evidence>
<sequence length="167" mass="19191">MTPDTTEEPSNIWNNHYGDLANDSTRNIRSTNWWESLVSSDFYYFPECDAIIRWSDITSALSETPNNNAPDDDGVCSEVWKLVASEKIPESKMTKIIHKIINLMYDSGEIPNNMDTRIVVPVPKKVDIKDPNKYRVISLILTLSKLLYKKIATKLAHIDKKYENLVK</sequence>
<gene>
    <name evidence="1" type="ORF">AYI68_g2940</name>
</gene>
<accession>A0A1R0H1C0</accession>
<keyword evidence="2" id="KW-1185">Reference proteome</keyword>
<proteinExistence type="predicted"/>
<protein>
    <submittedName>
        <fullName evidence="1">Uncharacterized protein</fullName>
    </submittedName>
</protein>
<evidence type="ECO:0000313" key="1">
    <source>
        <dbReference type="EMBL" id="OLY82932.1"/>
    </source>
</evidence>
<dbReference type="AlphaFoldDB" id="A0A1R0H1C0"/>